<feature type="transmembrane region" description="Helical" evidence="12">
    <location>
        <begin position="301"/>
        <end position="322"/>
    </location>
</feature>
<dbReference type="EMBL" id="JARAKH010000055">
    <property type="protein sequence ID" value="KAK8375273.1"/>
    <property type="molecule type" value="Genomic_DNA"/>
</dbReference>
<evidence type="ECO:0000256" key="3">
    <source>
        <dbReference type="ARBA" id="ARBA00022448"/>
    </source>
</evidence>
<evidence type="ECO:0000256" key="2">
    <source>
        <dbReference type="ARBA" id="ARBA00006855"/>
    </source>
</evidence>
<dbReference type="NCBIfam" id="TIGR00951">
    <property type="entry name" value="2A43"/>
    <property type="match status" value="1"/>
</dbReference>
<keyword evidence="15" id="KW-1185">Reference proteome</keyword>
<evidence type="ECO:0000256" key="13">
    <source>
        <dbReference type="SAM" id="SignalP"/>
    </source>
</evidence>
<sequence length="421" mass="47695">MQWWCVAVMVVAVVVVVVADTHMEEALRGTKERERRKELKEIEREKKKEEEEEEEEEEEKGLPSLLLRPEEVSLVEGDNSKLELFLNKVPQGCVNVSLILEDPLGTVTPSFVILCDLTPANVTLEVTSRGTTTITASASPPQWVSQTSPFCVVSVMGSQALTTAADVMGWLYTIAWDVSFLPQIIHNWRRKSVVGLSFDFLTFNWIGFFSYFIFNMGLYWIYDIQIQYSIRYPGSILHVRLNDVIFPLYAVVCVTLQIGQCLLYERAEGQRVSVMCRVLSGILVASAAVGCLLVPLVKSWWWLDVLYLLSYVKLTITCIKYVPQLWVNYKGRSTAGWSIYQVILDFTGGMLSLVQMFMLSGNYGDWLSLLTDPAKLGLGLLSIMFNILFFIQHYCLYRTPPSSAVRELKGKDGPLQGSEWD</sequence>
<feature type="region of interest" description="Disordered" evidence="11">
    <location>
        <begin position="27"/>
        <end position="63"/>
    </location>
</feature>
<dbReference type="Proteomes" id="UP001487740">
    <property type="component" value="Unassembled WGS sequence"/>
</dbReference>
<evidence type="ECO:0000256" key="6">
    <source>
        <dbReference type="ARBA" id="ARBA00022847"/>
    </source>
</evidence>
<keyword evidence="13" id="KW-0732">Signal</keyword>
<evidence type="ECO:0000313" key="14">
    <source>
        <dbReference type="EMBL" id="KAK8375274.1"/>
    </source>
</evidence>
<comment type="similarity">
    <text evidence="2">Belongs to the cystinosin family.</text>
</comment>
<evidence type="ECO:0000256" key="9">
    <source>
        <dbReference type="ARBA" id="ARBA00023228"/>
    </source>
</evidence>
<feature type="transmembrane region" description="Helical" evidence="12">
    <location>
        <begin position="378"/>
        <end position="397"/>
    </location>
</feature>
<feature type="chain" id="PRO_5044716900" description="Cystinosin" evidence="13">
    <location>
        <begin position="20"/>
        <end position="421"/>
    </location>
</feature>
<keyword evidence="7 12" id="KW-1133">Transmembrane helix</keyword>
<evidence type="ECO:0000256" key="10">
    <source>
        <dbReference type="ARBA" id="ARBA00048473"/>
    </source>
</evidence>
<feature type="transmembrane region" description="Helical" evidence="12">
    <location>
        <begin position="276"/>
        <end position="295"/>
    </location>
</feature>
<dbReference type="GO" id="GO:0015184">
    <property type="term" value="F:L-cystine transmembrane transporter activity"/>
    <property type="evidence" value="ECO:0007669"/>
    <property type="project" value="TreeGrafter"/>
</dbReference>
<evidence type="ECO:0000256" key="12">
    <source>
        <dbReference type="SAM" id="Phobius"/>
    </source>
</evidence>
<accession>A0AAW0SIN5</accession>
<keyword evidence="5" id="KW-0677">Repeat</keyword>
<dbReference type="AlphaFoldDB" id="A0AAW0SIN5"/>
<feature type="transmembrane region" description="Helical" evidence="12">
    <location>
        <begin position="244"/>
        <end position="264"/>
    </location>
</feature>
<feature type="signal peptide" evidence="13">
    <location>
        <begin position="1"/>
        <end position="19"/>
    </location>
</feature>
<keyword evidence="8 12" id="KW-0472">Membrane</keyword>
<evidence type="ECO:0000256" key="11">
    <source>
        <dbReference type="SAM" id="MobiDB-lite"/>
    </source>
</evidence>
<evidence type="ECO:0000256" key="5">
    <source>
        <dbReference type="ARBA" id="ARBA00022737"/>
    </source>
</evidence>
<keyword evidence="6" id="KW-0769">Symport</keyword>
<protein>
    <recommendedName>
        <fullName evidence="16">Cystinosin</fullName>
    </recommendedName>
</protein>
<dbReference type="GO" id="GO:0005765">
    <property type="term" value="C:lysosomal membrane"/>
    <property type="evidence" value="ECO:0007669"/>
    <property type="project" value="UniProtKB-SubCell"/>
</dbReference>
<reference evidence="14 15" key="1">
    <citation type="submission" date="2023-03" db="EMBL/GenBank/DDBJ databases">
        <title>High-quality genome of Scylla paramamosain provides insights in environmental adaptation.</title>
        <authorList>
            <person name="Zhang L."/>
        </authorList>
    </citation>
    <scope>NUCLEOTIDE SEQUENCE [LARGE SCALE GENOMIC DNA]</scope>
    <source>
        <strain evidence="14">LZ_2023a</strain>
        <tissue evidence="14">Muscle</tissue>
    </source>
</reference>
<feature type="transmembrane region" description="Helical" evidence="12">
    <location>
        <begin position="200"/>
        <end position="222"/>
    </location>
</feature>
<evidence type="ECO:0008006" key="16">
    <source>
        <dbReference type="Google" id="ProtNLM"/>
    </source>
</evidence>
<evidence type="ECO:0000256" key="8">
    <source>
        <dbReference type="ARBA" id="ARBA00023136"/>
    </source>
</evidence>
<evidence type="ECO:0000256" key="7">
    <source>
        <dbReference type="ARBA" id="ARBA00022989"/>
    </source>
</evidence>
<evidence type="ECO:0000313" key="15">
    <source>
        <dbReference type="Proteomes" id="UP001487740"/>
    </source>
</evidence>
<feature type="transmembrane region" description="Helical" evidence="12">
    <location>
        <begin position="334"/>
        <end position="358"/>
    </location>
</feature>
<keyword evidence="3" id="KW-0813">Transport</keyword>
<keyword evidence="4 12" id="KW-0812">Transmembrane</keyword>
<dbReference type="GO" id="GO:0015293">
    <property type="term" value="F:symporter activity"/>
    <property type="evidence" value="ECO:0007669"/>
    <property type="project" value="UniProtKB-KW"/>
</dbReference>
<dbReference type="EMBL" id="JARAKH010000055">
    <property type="protein sequence ID" value="KAK8375274.1"/>
    <property type="molecule type" value="Genomic_DNA"/>
</dbReference>
<dbReference type="EMBL" id="JARAKH010000055">
    <property type="protein sequence ID" value="KAK8375272.1"/>
    <property type="molecule type" value="Genomic_DNA"/>
</dbReference>
<dbReference type="FunFam" id="1.20.1280.290:FF:000016">
    <property type="entry name" value="Cystinosin homolog"/>
    <property type="match status" value="1"/>
</dbReference>
<comment type="caution">
    <text evidence="14">The sequence shown here is derived from an EMBL/GenBank/DDBJ whole genome shotgun (WGS) entry which is preliminary data.</text>
</comment>
<proteinExistence type="inferred from homology"/>
<dbReference type="PANTHER" id="PTHR13131">
    <property type="entry name" value="CYSTINOSIN"/>
    <property type="match status" value="1"/>
</dbReference>
<dbReference type="InterPro" id="IPR006603">
    <property type="entry name" value="PQ-loop_rpt"/>
</dbReference>
<comment type="catalytic activity">
    <reaction evidence="10">
        <text>L-cystine(out) + H(+)(out) = L-cystine(in) + H(+)(in)</text>
        <dbReference type="Rhea" id="RHEA:66172"/>
        <dbReference type="ChEBI" id="CHEBI:15378"/>
        <dbReference type="ChEBI" id="CHEBI:35491"/>
    </reaction>
    <physiologicalReaction direction="left-to-right" evidence="10">
        <dbReference type="Rhea" id="RHEA:66173"/>
    </physiologicalReaction>
</comment>
<dbReference type="PANTHER" id="PTHR13131:SF5">
    <property type="entry name" value="CYSTINOSIN"/>
    <property type="match status" value="1"/>
</dbReference>
<feature type="compositionally biased region" description="Acidic residues" evidence="11">
    <location>
        <begin position="50"/>
        <end position="59"/>
    </location>
</feature>
<dbReference type="Pfam" id="PF04193">
    <property type="entry name" value="PQ-loop"/>
    <property type="match status" value="2"/>
</dbReference>
<evidence type="ECO:0000256" key="4">
    <source>
        <dbReference type="ARBA" id="ARBA00022692"/>
    </source>
</evidence>
<gene>
    <name evidence="14" type="ORF">O3P69_020326</name>
</gene>
<dbReference type="InterPro" id="IPR005282">
    <property type="entry name" value="LC_transporter"/>
</dbReference>
<feature type="compositionally biased region" description="Basic and acidic residues" evidence="11">
    <location>
        <begin position="27"/>
        <end position="49"/>
    </location>
</feature>
<evidence type="ECO:0000256" key="1">
    <source>
        <dbReference type="ARBA" id="ARBA00004155"/>
    </source>
</evidence>
<dbReference type="Gene3D" id="1.20.1280.290">
    <property type="match status" value="1"/>
</dbReference>
<name>A0AAW0SIN5_SCYPA</name>
<comment type="subcellular location">
    <subcellularLocation>
        <location evidence="1">Lysosome membrane</location>
        <topology evidence="1">Multi-pass membrane protein</topology>
    </subcellularLocation>
</comment>
<dbReference type="SMART" id="SM00679">
    <property type="entry name" value="CTNS"/>
    <property type="match status" value="2"/>
</dbReference>
<organism evidence="14 15">
    <name type="scientific">Scylla paramamosain</name>
    <name type="common">Mud crab</name>
    <dbReference type="NCBI Taxonomy" id="85552"/>
    <lineage>
        <taxon>Eukaryota</taxon>
        <taxon>Metazoa</taxon>
        <taxon>Ecdysozoa</taxon>
        <taxon>Arthropoda</taxon>
        <taxon>Crustacea</taxon>
        <taxon>Multicrustacea</taxon>
        <taxon>Malacostraca</taxon>
        <taxon>Eumalacostraca</taxon>
        <taxon>Eucarida</taxon>
        <taxon>Decapoda</taxon>
        <taxon>Pleocyemata</taxon>
        <taxon>Brachyura</taxon>
        <taxon>Eubrachyura</taxon>
        <taxon>Portunoidea</taxon>
        <taxon>Portunidae</taxon>
        <taxon>Portuninae</taxon>
        <taxon>Scylla</taxon>
    </lineage>
</organism>
<keyword evidence="9" id="KW-0458">Lysosome</keyword>